<accession>A0A8T4IPL2</accession>
<dbReference type="Pfam" id="PF14014">
    <property type="entry name" value="DUF4230"/>
    <property type="match status" value="1"/>
</dbReference>
<reference evidence="1" key="1">
    <citation type="submission" date="2021-04" db="EMBL/GenBank/DDBJ databases">
        <title>Sequencing of actinobacteria type strains.</title>
        <authorList>
            <person name="Nguyen G.-S."/>
            <person name="Wentzel A."/>
        </authorList>
    </citation>
    <scope>NUCLEOTIDE SEQUENCE</scope>
    <source>
        <strain evidence="1">DSM 42095</strain>
    </source>
</reference>
<dbReference type="EMBL" id="JAGSMN010000247">
    <property type="protein sequence ID" value="MBR7673748.1"/>
    <property type="molecule type" value="Genomic_DNA"/>
</dbReference>
<protein>
    <submittedName>
        <fullName evidence="1">DUF4230 domain-containing protein</fullName>
    </submittedName>
</protein>
<keyword evidence="2" id="KW-1185">Reference proteome</keyword>
<proteinExistence type="predicted"/>
<name>A0A8T4IPL2_9ACTN</name>
<evidence type="ECO:0000313" key="1">
    <source>
        <dbReference type="EMBL" id="MBR7673748.1"/>
    </source>
</evidence>
<organism evidence="1 2">
    <name type="scientific">Streptomyces daliensis</name>
    <dbReference type="NCBI Taxonomy" id="299421"/>
    <lineage>
        <taxon>Bacteria</taxon>
        <taxon>Bacillati</taxon>
        <taxon>Actinomycetota</taxon>
        <taxon>Actinomycetes</taxon>
        <taxon>Kitasatosporales</taxon>
        <taxon>Streptomycetaceae</taxon>
        <taxon>Streptomyces</taxon>
    </lineage>
</organism>
<dbReference type="AlphaFoldDB" id="A0A8T4IPL2"/>
<comment type="caution">
    <text evidence="1">The sequence shown here is derived from an EMBL/GenBank/DDBJ whole genome shotgun (WGS) entry which is preliminary data.</text>
</comment>
<dbReference type="InterPro" id="IPR025324">
    <property type="entry name" value="DUF4230"/>
</dbReference>
<evidence type="ECO:0000313" key="2">
    <source>
        <dbReference type="Proteomes" id="UP000675554"/>
    </source>
</evidence>
<sequence>MSAAPREGGRVPRLTAFLVVLVLVLGVAVLAGRNLLPDLRSPFGTETKDRTGPVLLKSIQDMSRYQAAEGTFQVVVDLEKDAKFLPDAVRGSRTLYVGNGSVASYVDFGGLDDGAVRVSDDEKSVSVRLPHAKLAKPSLDVERSYPVTKERGLLDRIGDFFTDNPDDEREVHKLAVRHISEAARESDLEKRAEKNTTDMLEGMLRSLKFEDVSVTYAEEAKGN</sequence>
<dbReference type="Proteomes" id="UP000675554">
    <property type="component" value="Unassembled WGS sequence"/>
</dbReference>
<gene>
    <name evidence="1" type="ORF">KDA82_12110</name>
</gene>